<dbReference type="Gene3D" id="1.10.30.50">
    <property type="match status" value="1"/>
</dbReference>
<dbReference type="Proteomes" id="UP000316012">
    <property type="component" value="Unassembled WGS sequence"/>
</dbReference>
<dbReference type="CDD" id="cd00085">
    <property type="entry name" value="HNHc"/>
    <property type="match status" value="1"/>
</dbReference>
<keyword evidence="2" id="KW-0255">Endonuclease</keyword>
<sequence>MPRVRRCKYQGCHAFAMMPNYYCAKHIEHEAEYRAEREKYRKRQSSRATTWHYNHVTRYRNSVKSEQNKFYHSREWQSLRALVLQRDFNLCKYCRINPGNIVDHIVPIEWDQSRMKNVDNLVTCCRDCHAKKTRWEQEYYGTGLHNTLKDVPAITDIELINKLMNARDGK</sequence>
<dbReference type="GO" id="GO:0008270">
    <property type="term" value="F:zinc ion binding"/>
    <property type="evidence" value="ECO:0007669"/>
    <property type="project" value="InterPro"/>
</dbReference>
<keyword evidence="2" id="KW-0540">Nuclease</keyword>
<comment type="caution">
    <text evidence="2">The sequence shown here is derived from an EMBL/GenBank/DDBJ whole genome shotgun (WGS) entry which is preliminary data.</text>
</comment>
<dbReference type="SMART" id="SM00507">
    <property type="entry name" value="HNHc"/>
    <property type="match status" value="1"/>
</dbReference>
<reference evidence="3 4" key="1">
    <citation type="submission" date="2019-04" db="EMBL/GenBank/DDBJ databases">
        <title>Lactobacillus gasseri 7171 assembly.</title>
        <authorList>
            <person name="Joris B.R."/>
            <person name="Giguere D."/>
        </authorList>
    </citation>
    <scope>NUCLEOTIDE SEQUENCE [LARGE SCALE GENOMIC DNA]</scope>
    <source>
        <strain evidence="3 4">7171</strain>
    </source>
</reference>
<proteinExistence type="predicted"/>
<dbReference type="EMBL" id="SRMD01000091">
    <property type="protein sequence ID" value="TQW14676.1"/>
    <property type="molecule type" value="Genomic_DNA"/>
</dbReference>
<keyword evidence="2" id="KW-0378">Hydrolase</keyword>
<gene>
    <name evidence="2" type="ORF">F8244_04305</name>
    <name evidence="3" type="ORF">FIPPAONL_01628</name>
</gene>
<dbReference type="Pfam" id="PF01844">
    <property type="entry name" value="HNH"/>
    <property type="match status" value="1"/>
</dbReference>
<dbReference type="InterPro" id="IPR002711">
    <property type="entry name" value="HNH"/>
</dbReference>
<keyword evidence="4" id="KW-1185">Reference proteome</keyword>
<dbReference type="EMBL" id="WBOA01000001">
    <property type="protein sequence ID" value="KAB1951731.1"/>
    <property type="molecule type" value="Genomic_DNA"/>
</dbReference>
<dbReference type="InterPro" id="IPR003615">
    <property type="entry name" value="HNH_nuc"/>
</dbReference>
<feature type="domain" description="HNH nuclease" evidence="1">
    <location>
        <begin position="78"/>
        <end position="130"/>
    </location>
</feature>
<dbReference type="GO" id="GO:0003676">
    <property type="term" value="F:nucleic acid binding"/>
    <property type="evidence" value="ECO:0007669"/>
    <property type="project" value="InterPro"/>
</dbReference>
<dbReference type="Proteomes" id="UP000460112">
    <property type="component" value="Unassembled WGS sequence"/>
</dbReference>
<dbReference type="RefSeq" id="WP_049160040.1">
    <property type="nucleotide sequence ID" value="NZ_JASOOM010000001.1"/>
</dbReference>
<protein>
    <submittedName>
        <fullName evidence="2">HNH endonuclease</fullName>
    </submittedName>
</protein>
<evidence type="ECO:0000313" key="5">
    <source>
        <dbReference type="Proteomes" id="UP000460112"/>
    </source>
</evidence>
<dbReference type="GO" id="GO:0004519">
    <property type="term" value="F:endonuclease activity"/>
    <property type="evidence" value="ECO:0007669"/>
    <property type="project" value="UniProtKB-KW"/>
</dbReference>
<evidence type="ECO:0000313" key="4">
    <source>
        <dbReference type="Proteomes" id="UP000316012"/>
    </source>
</evidence>
<name>A0A833CFG4_LACGS</name>
<evidence type="ECO:0000313" key="2">
    <source>
        <dbReference type="EMBL" id="KAB1951731.1"/>
    </source>
</evidence>
<accession>A0A833CFG4</accession>
<evidence type="ECO:0000313" key="3">
    <source>
        <dbReference type="EMBL" id="TQW14676.1"/>
    </source>
</evidence>
<reference evidence="2 5" key="2">
    <citation type="submission" date="2019-09" db="EMBL/GenBank/DDBJ databases">
        <title>Investigation of probiotic properties of different lactic acid bacteria.</title>
        <authorList>
            <person name="Jaomanjaka F."/>
            <person name="Blanc P."/>
        </authorList>
    </citation>
    <scope>NUCLEOTIDE SEQUENCE [LARGE SCALE GENOMIC DNA]</scope>
    <source>
        <strain evidence="2 5">BIO6369</strain>
    </source>
</reference>
<evidence type="ECO:0000259" key="1">
    <source>
        <dbReference type="SMART" id="SM00507"/>
    </source>
</evidence>
<organism evidence="2 5">
    <name type="scientific">Lactobacillus gasseri</name>
    <dbReference type="NCBI Taxonomy" id="1596"/>
    <lineage>
        <taxon>Bacteria</taxon>
        <taxon>Bacillati</taxon>
        <taxon>Bacillota</taxon>
        <taxon>Bacilli</taxon>
        <taxon>Lactobacillales</taxon>
        <taxon>Lactobacillaceae</taxon>
        <taxon>Lactobacillus</taxon>
    </lineage>
</organism>
<dbReference type="AlphaFoldDB" id="A0A833CFG4"/>